<evidence type="ECO:0000256" key="1">
    <source>
        <dbReference type="PIRSR" id="PIRSR001220-1"/>
    </source>
</evidence>
<dbReference type="GO" id="GO:0004067">
    <property type="term" value="F:asparaginase activity"/>
    <property type="evidence" value="ECO:0007669"/>
    <property type="project" value="UniProtKB-UniRule"/>
</dbReference>
<protein>
    <submittedName>
        <fullName evidence="4">Asparaginase</fullName>
    </submittedName>
</protein>
<evidence type="ECO:0000313" key="5">
    <source>
        <dbReference type="Proteomes" id="UP000605201"/>
    </source>
</evidence>
<organism evidence="4 5">
    <name type="scientific">Candidatus Desulfatibia vada</name>
    <dbReference type="NCBI Taxonomy" id="2841696"/>
    <lineage>
        <taxon>Bacteria</taxon>
        <taxon>Pseudomonadati</taxon>
        <taxon>Thermodesulfobacteriota</taxon>
        <taxon>Desulfobacteria</taxon>
        <taxon>Desulfobacterales</taxon>
        <taxon>Desulfobacterales incertae sedis</taxon>
        <taxon>Candidatus Desulfatibia</taxon>
    </lineage>
</organism>
<evidence type="ECO:0000259" key="3">
    <source>
        <dbReference type="Pfam" id="PF00710"/>
    </source>
</evidence>
<evidence type="ECO:0000256" key="2">
    <source>
        <dbReference type="PIRSR" id="PIRSR001220-2"/>
    </source>
</evidence>
<dbReference type="Pfam" id="PF00710">
    <property type="entry name" value="Asparaginase"/>
    <property type="match status" value="1"/>
</dbReference>
<dbReference type="InterPro" id="IPR036152">
    <property type="entry name" value="Asp/glu_Ase-like_sf"/>
</dbReference>
<dbReference type="InterPro" id="IPR027474">
    <property type="entry name" value="L-asparaginase_N"/>
</dbReference>
<dbReference type="InterPro" id="IPR037152">
    <property type="entry name" value="L-asparaginase_N_sf"/>
</dbReference>
<dbReference type="PANTHER" id="PTHR11707:SF28">
    <property type="entry name" value="60 KDA LYSOPHOSPHOLIPASE"/>
    <property type="match status" value="1"/>
</dbReference>
<dbReference type="PRINTS" id="PR00139">
    <property type="entry name" value="ASNGLNASE"/>
</dbReference>
<sequence>MKIKIYTVGGTIDKIYFDEKSAYEVGEPRIGEILQEAHVNLGFEIASILHKDSLDMTDDDRQKVYDTITADKNRYIVITHGTDTMIETALKLKTIPDKVMVLTGSMEPARFKSSDAAFNIGCAVTAVQIAKPGVYIAMNGRIFEADKVRKNLDKNWFEPN</sequence>
<dbReference type="InterPro" id="IPR006034">
    <property type="entry name" value="Asparaginase/glutaminase-like"/>
</dbReference>
<dbReference type="PANTHER" id="PTHR11707">
    <property type="entry name" value="L-ASPARAGINASE"/>
    <property type="match status" value="1"/>
</dbReference>
<feature type="active site" description="O-isoaspartyl threonine intermediate" evidence="1">
    <location>
        <position position="11"/>
    </location>
</feature>
<dbReference type="Gene3D" id="3.40.50.1170">
    <property type="entry name" value="L-asparaginase, N-terminal domain"/>
    <property type="match status" value="1"/>
</dbReference>
<dbReference type="SUPFAM" id="SSF53774">
    <property type="entry name" value="Glutaminase/Asparaginase"/>
    <property type="match status" value="1"/>
</dbReference>
<dbReference type="EMBL" id="JACNIG010000122">
    <property type="protein sequence ID" value="MBC8431194.1"/>
    <property type="molecule type" value="Genomic_DNA"/>
</dbReference>
<dbReference type="PIRSF" id="PIRSF500176">
    <property type="entry name" value="L_ASNase"/>
    <property type="match status" value="1"/>
</dbReference>
<name>A0A8J6TJQ1_9BACT</name>
<evidence type="ECO:0000313" key="4">
    <source>
        <dbReference type="EMBL" id="MBC8431194.1"/>
    </source>
</evidence>
<accession>A0A8J6TJQ1</accession>
<feature type="binding site" evidence="2">
    <location>
        <position position="53"/>
    </location>
    <ligand>
        <name>substrate</name>
    </ligand>
</feature>
<reference evidence="4 5" key="1">
    <citation type="submission" date="2020-08" db="EMBL/GenBank/DDBJ databases">
        <title>Bridging the membrane lipid divide: bacteria of the FCB group superphylum have the potential to synthesize archaeal ether lipids.</title>
        <authorList>
            <person name="Villanueva L."/>
            <person name="Von Meijenfeldt F.A.B."/>
            <person name="Westbye A.B."/>
            <person name="Yadav S."/>
            <person name="Hopmans E.C."/>
            <person name="Dutilh B.E."/>
            <person name="Sinninghe Damste J.S."/>
        </authorList>
    </citation>
    <scope>NUCLEOTIDE SEQUENCE [LARGE SCALE GENOMIC DNA]</scope>
    <source>
        <strain evidence="4">NIOZ-UU17</strain>
    </source>
</reference>
<gene>
    <name evidence="4" type="ORF">H8D96_04670</name>
</gene>
<dbReference type="AlphaFoldDB" id="A0A8J6TJQ1"/>
<dbReference type="PIRSF" id="PIRSF001220">
    <property type="entry name" value="L-ASNase_gatD"/>
    <property type="match status" value="1"/>
</dbReference>
<feature type="binding site" evidence="2">
    <location>
        <begin position="82"/>
        <end position="83"/>
    </location>
    <ligand>
        <name>substrate</name>
    </ligand>
</feature>
<feature type="domain" description="L-asparaginase N-terminal" evidence="3">
    <location>
        <begin position="2"/>
        <end position="151"/>
    </location>
</feature>
<comment type="caution">
    <text evidence="4">The sequence shown here is derived from an EMBL/GenBank/DDBJ whole genome shotgun (WGS) entry which is preliminary data.</text>
</comment>
<dbReference type="Proteomes" id="UP000605201">
    <property type="component" value="Unassembled WGS sequence"/>
</dbReference>
<proteinExistence type="predicted"/>
<dbReference type="PROSITE" id="PS51732">
    <property type="entry name" value="ASN_GLN_ASE_3"/>
    <property type="match status" value="1"/>
</dbReference>